<gene>
    <name evidence="1" type="ORF">PL9214290171</name>
</gene>
<dbReference type="AlphaFoldDB" id="A0A1J1LDB1"/>
<dbReference type="RefSeq" id="WP_072717588.1">
    <property type="nucleotide sequence ID" value="NZ_LN889782.1"/>
</dbReference>
<evidence type="ECO:0000313" key="2">
    <source>
        <dbReference type="Proteomes" id="UP000184315"/>
    </source>
</evidence>
<accession>A0A1J1LDB1</accession>
<organism evidence="1 2">
    <name type="scientific">Planktothrix tepida PCC 9214</name>
    <dbReference type="NCBI Taxonomy" id="671072"/>
    <lineage>
        <taxon>Bacteria</taxon>
        <taxon>Bacillati</taxon>
        <taxon>Cyanobacteriota</taxon>
        <taxon>Cyanophyceae</taxon>
        <taxon>Oscillatoriophycideae</taxon>
        <taxon>Oscillatoriales</taxon>
        <taxon>Microcoleaceae</taxon>
        <taxon>Planktothrix</taxon>
    </lineage>
</organism>
<sequence length="72" mass="7897">MQSPQTDQSLPKSASSVAIPQNWLLSLATTPLLITVLGTKALHEMLLNLSSNSEEIFRGDRLPVLHFPPSEE</sequence>
<evidence type="ECO:0000313" key="1">
    <source>
        <dbReference type="EMBL" id="CUR30581.1"/>
    </source>
</evidence>
<dbReference type="EMBL" id="CZDF01000132">
    <property type="protein sequence ID" value="CUR30581.1"/>
    <property type="molecule type" value="Genomic_DNA"/>
</dbReference>
<reference evidence="2" key="1">
    <citation type="submission" date="2015-10" db="EMBL/GenBank/DDBJ databases">
        <authorList>
            <person name="Regsiter A."/>
            <person name="william w."/>
        </authorList>
    </citation>
    <scope>NUCLEOTIDE SEQUENCE [LARGE SCALE GENOMIC DNA]</scope>
</reference>
<name>A0A1J1LDB1_9CYAN</name>
<dbReference type="Proteomes" id="UP000184315">
    <property type="component" value="Unassembled WGS sequence"/>
</dbReference>
<protein>
    <submittedName>
        <fullName evidence="1">Uncharacterized protein</fullName>
    </submittedName>
</protein>
<dbReference type="OrthoDB" id="516277at2"/>
<dbReference type="STRING" id="671072.PL9214290171"/>
<proteinExistence type="predicted"/>
<keyword evidence="2" id="KW-1185">Reference proteome</keyword>